<dbReference type="Proteomes" id="UP000076603">
    <property type="component" value="Unassembled WGS sequence"/>
</dbReference>
<evidence type="ECO:0000256" key="4">
    <source>
        <dbReference type="ARBA" id="ARBA00023014"/>
    </source>
</evidence>
<dbReference type="NCBIfam" id="NF038196">
    <property type="entry name" value="ferrodoxin_EFR1"/>
    <property type="match status" value="1"/>
</dbReference>
<evidence type="ECO:0000313" key="7">
    <source>
        <dbReference type="Proteomes" id="UP000076603"/>
    </source>
</evidence>
<reference evidence="6 7" key="1">
    <citation type="submission" date="2016-04" db="EMBL/GenBank/DDBJ databases">
        <title>Genome sequence of Clostridium magnum DSM 2767.</title>
        <authorList>
            <person name="Poehlein A."/>
            <person name="Uhlig R."/>
            <person name="Fischer R."/>
            <person name="Bahl H."/>
            <person name="Daniel R."/>
        </authorList>
    </citation>
    <scope>NUCLEOTIDE SEQUENCE [LARGE SCALE GENOMIC DNA]</scope>
    <source>
        <strain evidence="6 7">DSM 2767</strain>
    </source>
</reference>
<evidence type="ECO:0000259" key="5">
    <source>
        <dbReference type="PROSITE" id="PS51379"/>
    </source>
</evidence>
<dbReference type="InterPro" id="IPR017900">
    <property type="entry name" value="4Fe4S_Fe_S_CS"/>
</dbReference>
<dbReference type="PATRIC" id="fig|1121326.3.peg.2448"/>
<evidence type="ECO:0000256" key="3">
    <source>
        <dbReference type="ARBA" id="ARBA00023004"/>
    </source>
</evidence>
<evidence type="ECO:0000313" key="6">
    <source>
        <dbReference type="EMBL" id="KZL92635.1"/>
    </source>
</evidence>
<dbReference type="Pfam" id="PF13237">
    <property type="entry name" value="Fer4_10"/>
    <property type="match status" value="1"/>
</dbReference>
<dbReference type="SUPFAM" id="SSF54862">
    <property type="entry name" value="4Fe-4S ferredoxins"/>
    <property type="match status" value="1"/>
</dbReference>
<gene>
    <name evidence="6" type="ORF">CLMAG_24490</name>
</gene>
<dbReference type="PROSITE" id="PS00198">
    <property type="entry name" value="4FE4S_FER_1"/>
    <property type="match status" value="2"/>
</dbReference>
<dbReference type="RefSeq" id="WP_066622233.1">
    <property type="nucleotide sequence ID" value="NZ_FQXL01000021.1"/>
</dbReference>
<feature type="domain" description="4Fe-4S ferredoxin-type" evidence="5">
    <location>
        <begin position="191"/>
        <end position="220"/>
    </location>
</feature>
<keyword evidence="3" id="KW-0408">Iron</keyword>
<keyword evidence="7" id="KW-1185">Reference proteome</keyword>
<dbReference type="InterPro" id="IPR017896">
    <property type="entry name" value="4Fe4S_Fe-S-bd"/>
</dbReference>
<feature type="domain" description="4Fe-4S ferredoxin-type" evidence="5">
    <location>
        <begin position="221"/>
        <end position="247"/>
    </location>
</feature>
<keyword evidence="4" id="KW-0411">Iron-sulfur</keyword>
<proteinExistence type="predicted"/>
<dbReference type="Gene3D" id="3.30.70.20">
    <property type="match status" value="2"/>
</dbReference>
<dbReference type="PANTHER" id="PTHR43687">
    <property type="entry name" value="ADENYLYLSULFATE REDUCTASE, BETA SUBUNIT"/>
    <property type="match status" value="1"/>
</dbReference>
<dbReference type="AlphaFoldDB" id="A0A162TH61"/>
<organism evidence="6 7">
    <name type="scientific">Clostridium magnum DSM 2767</name>
    <dbReference type="NCBI Taxonomy" id="1121326"/>
    <lineage>
        <taxon>Bacteria</taxon>
        <taxon>Bacillati</taxon>
        <taxon>Bacillota</taxon>
        <taxon>Clostridia</taxon>
        <taxon>Eubacteriales</taxon>
        <taxon>Clostridiaceae</taxon>
        <taxon>Clostridium</taxon>
    </lineage>
</organism>
<name>A0A162TH61_9CLOT</name>
<evidence type="ECO:0000256" key="1">
    <source>
        <dbReference type="ARBA" id="ARBA00022485"/>
    </source>
</evidence>
<dbReference type="PANTHER" id="PTHR43687:SF1">
    <property type="entry name" value="FERREDOXIN III"/>
    <property type="match status" value="1"/>
</dbReference>
<dbReference type="InterPro" id="IPR050572">
    <property type="entry name" value="Fe-S_Ferredoxin"/>
</dbReference>
<dbReference type="EMBL" id="LWAE01000002">
    <property type="protein sequence ID" value="KZL92635.1"/>
    <property type="molecule type" value="Genomic_DNA"/>
</dbReference>
<dbReference type="STRING" id="1121326.CLMAG_24490"/>
<dbReference type="GO" id="GO:0051539">
    <property type="term" value="F:4 iron, 4 sulfur cluster binding"/>
    <property type="evidence" value="ECO:0007669"/>
    <property type="project" value="UniProtKB-KW"/>
</dbReference>
<dbReference type="OrthoDB" id="9813995at2"/>
<sequence length="270" mass="30172">MDYKGLTLIYFSPTNTTKTIIEEIASGIGESIVEVIDLTKIKNRNKIKEVSGDIVLIGVPVYEEKVPVIVFQCLENINGKGKVAIIVAVYGLIGEGITLNQLKELCEKQGFTVIAGASFIGEHSFSTKEIPIAQGRPDKKDISIAKDFGGKVSKKLKDISNYENKQLIIPKGKLPMMAKVLPENSARMFTKTPEIIKDLCINCNICLNQCPNEAIEAISYKIDESKCIRCFSCVRKCPRKARKIEFKKSFITTKFLKMKSRKQANPKLYI</sequence>
<evidence type="ECO:0000256" key="2">
    <source>
        <dbReference type="ARBA" id="ARBA00022723"/>
    </source>
</evidence>
<comment type="caution">
    <text evidence="6">The sequence shown here is derived from an EMBL/GenBank/DDBJ whole genome shotgun (WGS) entry which is preliminary data.</text>
</comment>
<dbReference type="GO" id="GO:0046872">
    <property type="term" value="F:metal ion binding"/>
    <property type="evidence" value="ECO:0007669"/>
    <property type="project" value="UniProtKB-KW"/>
</dbReference>
<accession>A0A162TH61</accession>
<keyword evidence="2" id="KW-0479">Metal-binding</keyword>
<dbReference type="SUPFAM" id="SSF52218">
    <property type="entry name" value="Flavoproteins"/>
    <property type="match status" value="1"/>
</dbReference>
<dbReference type="Gene3D" id="3.40.50.360">
    <property type="match status" value="1"/>
</dbReference>
<protein>
    <submittedName>
        <fullName evidence="6">Ferredoxin</fullName>
    </submittedName>
</protein>
<dbReference type="InterPro" id="IPR047964">
    <property type="entry name" value="EFR1-like"/>
</dbReference>
<dbReference type="PROSITE" id="PS51379">
    <property type="entry name" value="4FE4S_FER_2"/>
    <property type="match status" value="2"/>
</dbReference>
<keyword evidence="1" id="KW-0004">4Fe-4S</keyword>
<dbReference type="InterPro" id="IPR029039">
    <property type="entry name" value="Flavoprotein-like_sf"/>
</dbReference>